<feature type="compositionally biased region" description="Basic and acidic residues" evidence="1">
    <location>
        <begin position="156"/>
        <end position="172"/>
    </location>
</feature>
<dbReference type="GO" id="GO:0005634">
    <property type="term" value="C:nucleus"/>
    <property type="evidence" value="ECO:0007669"/>
    <property type="project" value="TreeGrafter"/>
</dbReference>
<feature type="region of interest" description="Disordered" evidence="1">
    <location>
        <begin position="110"/>
        <end position="193"/>
    </location>
</feature>
<sequence>YREIEDFKEHFKPGCSGVTIVQTLGAGETSSASELFSWVSSPLKLIHGSKGDKPSIVQVKEQEEKPPASKLVSFSSCSSCKTCINSVCINKEETTMKIYYTEVKMKKGVAVSRETEETSESPAKQPRMEEVGLPEGLQVGTPPSAMSTRNLLSDSELNRKENKQETKAKPDDQPGSPAVEEIPGTEMPRVKTPDWLGSVESGFRCLACCRVFATIDVLQEHVQYGIREGFSCHVFHRTMTQLRGSAEAESAPAKAQEEAQEAEQKQEQAKKECEEEQPTGKDLAWRKPWSRCPGYLFHSPEGGRKRTDHGDSNR</sequence>
<proteinExistence type="predicted"/>
<dbReference type="Ensembl" id="ENSCLAT00000024226.1">
    <property type="protein sequence ID" value="ENSCLAP00000023996.1"/>
    <property type="gene ID" value="ENSCLAG00000016472.1"/>
</dbReference>
<dbReference type="AlphaFoldDB" id="A0A8C2YUD2"/>
<feature type="compositionally biased region" description="Polar residues" evidence="1">
    <location>
        <begin position="144"/>
        <end position="155"/>
    </location>
</feature>
<feature type="region of interest" description="Disordered" evidence="1">
    <location>
        <begin position="243"/>
        <end position="314"/>
    </location>
</feature>
<evidence type="ECO:0000313" key="3">
    <source>
        <dbReference type="Proteomes" id="UP000694398"/>
    </source>
</evidence>
<dbReference type="Proteomes" id="UP000694398">
    <property type="component" value="Unassembled WGS sequence"/>
</dbReference>
<dbReference type="GeneTree" id="ENSGT00940000162220"/>
<keyword evidence="3" id="KW-1185">Reference proteome</keyword>
<feature type="compositionally biased region" description="Basic and acidic residues" evidence="1">
    <location>
        <begin position="262"/>
        <end position="273"/>
    </location>
</feature>
<evidence type="ECO:0000313" key="2">
    <source>
        <dbReference type="Ensembl" id="ENSCLAP00000023996.1"/>
    </source>
</evidence>
<protein>
    <submittedName>
        <fullName evidence="2">Family with sequence similarity 170 member A</fullName>
    </submittedName>
</protein>
<dbReference type="OMA" id="HVFHRTM"/>
<name>A0A8C2YUD2_CHILA</name>
<dbReference type="InterPro" id="IPR040879">
    <property type="entry name" value="Spt46-like"/>
</dbReference>
<dbReference type="PANTHER" id="PTHR33517:SF3">
    <property type="entry name" value="PROTEIN FAM170A"/>
    <property type="match status" value="1"/>
</dbReference>
<evidence type="ECO:0000256" key="1">
    <source>
        <dbReference type="SAM" id="MobiDB-lite"/>
    </source>
</evidence>
<feature type="compositionally biased region" description="Basic and acidic residues" evidence="1">
    <location>
        <begin position="301"/>
        <end position="314"/>
    </location>
</feature>
<organism evidence="2 3">
    <name type="scientific">Chinchilla lanigera</name>
    <name type="common">Long-tailed chinchilla</name>
    <name type="synonym">Chinchilla villidera</name>
    <dbReference type="NCBI Taxonomy" id="34839"/>
    <lineage>
        <taxon>Eukaryota</taxon>
        <taxon>Metazoa</taxon>
        <taxon>Chordata</taxon>
        <taxon>Craniata</taxon>
        <taxon>Vertebrata</taxon>
        <taxon>Euteleostomi</taxon>
        <taxon>Mammalia</taxon>
        <taxon>Eutheria</taxon>
        <taxon>Euarchontoglires</taxon>
        <taxon>Glires</taxon>
        <taxon>Rodentia</taxon>
        <taxon>Hystricomorpha</taxon>
        <taxon>Chinchillidae</taxon>
        <taxon>Chinchilla</taxon>
    </lineage>
</organism>
<accession>A0A8C2YUD2</accession>
<reference evidence="2" key="2">
    <citation type="submission" date="2025-09" db="UniProtKB">
        <authorList>
            <consortium name="Ensembl"/>
        </authorList>
    </citation>
    <scope>IDENTIFICATION</scope>
</reference>
<dbReference type="Pfam" id="PF17734">
    <property type="entry name" value="Spt46"/>
    <property type="match status" value="1"/>
</dbReference>
<dbReference type="PANTHER" id="PTHR33517">
    <property type="entry name" value="PROTEIN FAM170B-RELATED"/>
    <property type="match status" value="1"/>
</dbReference>
<dbReference type="GO" id="GO:0009566">
    <property type="term" value="P:fertilization"/>
    <property type="evidence" value="ECO:0007669"/>
    <property type="project" value="TreeGrafter"/>
</dbReference>
<reference evidence="2" key="1">
    <citation type="submission" date="2025-08" db="UniProtKB">
        <authorList>
            <consortium name="Ensembl"/>
        </authorList>
    </citation>
    <scope>IDENTIFICATION</scope>
</reference>